<dbReference type="InterPro" id="IPR037239">
    <property type="entry name" value="OSBP_sf"/>
</dbReference>
<dbReference type="InterPro" id="IPR000648">
    <property type="entry name" value="Oxysterol-bd"/>
</dbReference>
<proteinExistence type="inferred from homology"/>
<evidence type="ECO:0000313" key="3">
    <source>
        <dbReference type="EMBL" id="VDO18836.1"/>
    </source>
</evidence>
<comment type="similarity">
    <text evidence="1">Belongs to the OSBP family.</text>
</comment>
<dbReference type="AlphaFoldDB" id="A0A183F2S6"/>
<organism evidence="4 5">
    <name type="scientific">Heligmosomoides polygyrus</name>
    <name type="common">Parasitic roundworm</name>
    <dbReference type="NCBI Taxonomy" id="6339"/>
    <lineage>
        <taxon>Eukaryota</taxon>
        <taxon>Metazoa</taxon>
        <taxon>Ecdysozoa</taxon>
        <taxon>Nematoda</taxon>
        <taxon>Chromadorea</taxon>
        <taxon>Rhabditida</taxon>
        <taxon>Rhabditina</taxon>
        <taxon>Rhabditomorpha</taxon>
        <taxon>Strongyloidea</taxon>
        <taxon>Heligmosomidae</taxon>
        <taxon>Heligmosomoides</taxon>
    </lineage>
</organism>
<dbReference type="EMBL" id="UZAH01000314">
    <property type="protein sequence ID" value="VDO18836.1"/>
    <property type="molecule type" value="Genomic_DNA"/>
</dbReference>
<dbReference type="Gene3D" id="3.30.70.3490">
    <property type="match status" value="1"/>
</dbReference>
<name>A0A183F2S6_HELPZ</name>
<evidence type="ECO:0000256" key="1">
    <source>
        <dbReference type="ARBA" id="ARBA00008842"/>
    </source>
</evidence>
<dbReference type="WBParaSite" id="HPBE_0000045301-mRNA-1">
    <property type="protein sequence ID" value="HPBE_0000045301-mRNA-1"/>
    <property type="gene ID" value="HPBE_0000045301"/>
</dbReference>
<evidence type="ECO:0000256" key="2">
    <source>
        <dbReference type="ARBA" id="ARBA00022553"/>
    </source>
</evidence>
<keyword evidence="4" id="KW-1185">Reference proteome</keyword>
<protein>
    <submittedName>
        <fullName evidence="5">39S ribosomal protein L59, mitochondrial</fullName>
    </submittedName>
</protein>
<evidence type="ECO:0000313" key="5">
    <source>
        <dbReference type="WBParaSite" id="HPBE_0000045301-mRNA-1"/>
    </source>
</evidence>
<accession>A0A183F2S6</accession>
<gene>
    <name evidence="3" type="ORF">HPBE_LOCUS454</name>
</gene>
<dbReference type="Proteomes" id="UP000050761">
    <property type="component" value="Unassembled WGS sequence"/>
</dbReference>
<accession>A0A3P7TCE5</accession>
<dbReference type="Pfam" id="PF01237">
    <property type="entry name" value="Oxysterol_BP"/>
    <property type="match status" value="1"/>
</dbReference>
<dbReference type="PANTHER" id="PTHR10972:SF205">
    <property type="entry name" value="OXYSTEROL-BINDING PROTEIN 1"/>
    <property type="match status" value="1"/>
</dbReference>
<dbReference type="GO" id="GO:0032934">
    <property type="term" value="F:sterol binding"/>
    <property type="evidence" value="ECO:0007669"/>
    <property type="project" value="TreeGrafter"/>
</dbReference>
<keyword evidence="2" id="KW-0597">Phosphoprotein</keyword>
<reference evidence="3 4" key="1">
    <citation type="submission" date="2018-11" db="EMBL/GenBank/DDBJ databases">
        <authorList>
            <consortium name="Pathogen Informatics"/>
        </authorList>
    </citation>
    <scope>NUCLEOTIDE SEQUENCE [LARGE SCALE GENOMIC DNA]</scope>
</reference>
<dbReference type="PANTHER" id="PTHR10972">
    <property type="entry name" value="OXYSTEROL-BINDING PROTEIN-RELATED"/>
    <property type="match status" value="1"/>
</dbReference>
<evidence type="ECO:0000313" key="4">
    <source>
        <dbReference type="Proteomes" id="UP000050761"/>
    </source>
</evidence>
<sequence length="118" mass="13918">MNDGKEEQLLVLSRWPLYPEYFGFSDFSMGLNELWPEQRESLPPTDSRLRPDVRQLEDGNLDKAVAYKQELEKAQRARAIDEEKHKPLWFTQKEDNAKFEQQKKDNAFIPIFNVSITS</sequence>
<dbReference type="OrthoDB" id="5848000at2759"/>
<dbReference type="GO" id="GO:0005829">
    <property type="term" value="C:cytosol"/>
    <property type="evidence" value="ECO:0007669"/>
    <property type="project" value="TreeGrafter"/>
</dbReference>
<reference evidence="5" key="2">
    <citation type="submission" date="2019-09" db="UniProtKB">
        <authorList>
            <consortium name="WormBaseParasite"/>
        </authorList>
    </citation>
    <scope>IDENTIFICATION</scope>
</reference>
<dbReference type="GO" id="GO:0016020">
    <property type="term" value="C:membrane"/>
    <property type="evidence" value="ECO:0007669"/>
    <property type="project" value="TreeGrafter"/>
</dbReference>
<dbReference type="SUPFAM" id="SSF144000">
    <property type="entry name" value="Oxysterol-binding protein-like"/>
    <property type="match status" value="1"/>
</dbReference>